<organism evidence="11 12">
    <name type="scientific">Velamenicoccus archaeovorus</name>
    <dbReference type="NCBI Taxonomy" id="1930593"/>
    <lineage>
        <taxon>Bacteria</taxon>
        <taxon>Pseudomonadati</taxon>
        <taxon>Candidatus Omnitrophota</taxon>
        <taxon>Candidatus Velamenicoccus</taxon>
    </lineage>
</organism>
<comment type="catalytic activity">
    <reaction evidence="8 9">
        <text>(2R)-3-phosphoglycerate + NAD(+) = 3-phosphooxypyruvate + NADH + H(+)</text>
        <dbReference type="Rhea" id="RHEA:12641"/>
        <dbReference type="ChEBI" id="CHEBI:15378"/>
        <dbReference type="ChEBI" id="CHEBI:18110"/>
        <dbReference type="ChEBI" id="CHEBI:57540"/>
        <dbReference type="ChEBI" id="CHEBI:57945"/>
        <dbReference type="ChEBI" id="CHEBI:58272"/>
        <dbReference type="EC" id="1.1.1.95"/>
    </reaction>
</comment>
<accession>A0A410P2Q8</accession>
<dbReference type="SUPFAM" id="SSF51735">
    <property type="entry name" value="NAD(P)-binding Rossmann-fold domains"/>
    <property type="match status" value="1"/>
</dbReference>
<evidence type="ECO:0000313" key="11">
    <source>
        <dbReference type="EMBL" id="QAT16423.1"/>
    </source>
</evidence>
<evidence type="ECO:0000256" key="6">
    <source>
        <dbReference type="ARBA" id="ARBA00023027"/>
    </source>
</evidence>
<dbReference type="InterPro" id="IPR006139">
    <property type="entry name" value="D-isomer_2_OHA_DH_cat_dom"/>
</dbReference>
<comment type="similarity">
    <text evidence="3 9">Belongs to the D-isomer specific 2-hydroxyacid dehydrogenase family.</text>
</comment>
<dbReference type="InterPro" id="IPR029009">
    <property type="entry name" value="ASB_dom_sf"/>
</dbReference>
<dbReference type="InterPro" id="IPR045626">
    <property type="entry name" value="PGDH_ASB_dom"/>
</dbReference>
<dbReference type="KEGG" id="vai:BU251_01095"/>
<evidence type="ECO:0000256" key="7">
    <source>
        <dbReference type="ARBA" id="ARBA00048126"/>
    </source>
</evidence>
<evidence type="ECO:0000256" key="1">
    <source>
        <dbReference type="ARBA" id="ARBA00003800"/>
    </source>
</evidence>
<dbReference type="Proteomes" id="UP000287243">
    <property type="component" value="Chromosome"/>
</dbReference>
<dbReference type="GO" id="GO:0051287">
    <property type="term" value="F:NAD binding"/>
    <property type="evidence" value="ECO:0007669"/>
    <property type="project" value="UniProtKB-UniRule"/>
</dbReference>
<dbReference type="SUPFAM" id="SSF55021">
    <property type="entry name" value="ACT-like"/>
    <property type="match status" value="1"/>
</dbReference>
<name>A0A410P2Q8_VELA1</name>
<keyword evidence="9" id="KW-0718">Serine biosynthesis</keyword>
<dbReference type="EC" id="1.1.1.95" evidence="9"/>
<dbReference type="CDD" id="cd12173">
    <property type="entry name" value="PGDH_4"/>
    <property type="match status" value="1"/>
</dbReference>
<keyword evidence="12" id="KW-1185">Reference proteome</keyword>
<dbReference type="AlphaFoldDB" id="A0A410P2Q8"/>
<dbReference type="PROSITE" id="PS51671">
    <property type="entry name" value="ACT"/>
    <property type="match status" value="1"/>
</dbReference>
<dbReference type="FunFam" id="3.30.70.260:FF:000008">
    <property type="entry name" value="D-3-phosphoglycerate dehydrogenase, chloroplastic"/>
    <property type="match status" value="1"/>
</dbReference>
<dbReference type="EMBL" id="CP019384">
    <property type="protein sequence ID" value="QAT16423.1"/>
    <property type="molecule type" value="Genomic_DNA"/>
</dbReference>
<dbReference type="RefSeq" id="WP_128699058.1">
    <property type="nucleotide sequence ID" value="NZ_CP019384.1"/>
</dbReference>
<evidence type="ECO:0000259" key="10">
    <source>
        <dbReference type="PROSITE" id="PS51671"/>
    </source>
</evidence>
<comment type="function">
    <text evidence="1">Catalyzes the reversible oxidation of 3-phospho-D-glycerate to 3-phosphonooxypyruvate, the first step of the phosphorylated L-serine biosynthesis pathway. Also catalyzes the reversible oxidation of 2-hydroxyglutarate to 2-oxoglutarate.</text>
</comment>
<dbReference type="FunFam" id="3.30.1330.90:FF:000003">
    <property type="entry name" value="D-3-phosphoglycerate dehydrogenase"/>
    <property type="match status" value="1"/>
</dbReference>
<reference evidence="11 12" key="1">
    <citation type="submission" date="2017-01" db="EMBL/GenBank/DDBJ databases">
        <title>First insights into the biology of 'candidatus Vampirococcus archaeovorus'.</title>
        <authorList>
            <person name="Kizina J."/>
            <person name="Jordan S."/>
            <person name="Stueber K."/>
            <person name="Reinhardt R."/>
            <person name="Harder J."/>
        </authorList>
    </citation>
    <scope>NUCLEOTIDE SEQUENCE [LARGE SCALE GENOMIC DNA]</scope>
    <source>
        <strain evidence="11 12">LiM</strain>
    </source>
</reference>
<keyword evidence="6 9" id="KW-0520">NAD</keyword>
<dbReference type="NCBIfam" id="TIGR01327">
    <property type="entry name" value="PGDH"/>
    <property type="match status" value="1"/>
</dbReference>
<dbReference type="InterPro" id="IPR006140">
    <property type="entry name" value="D-isomer_DH_NAD-bd"/>
</dbReference>
<keyword evidence="5 9" id="KW-0560">Oxidoreductase</keyword>
<proteinExistence type="inferred from homology"/>
<dbReference type="FunFam" id="3.40.50.720:FF:000021">
    <property type="entry name" value="D-3-phosphoglycerate dehydrogenase"/>
    <property type="match status" value="1"/>
</dbReference>
<dbReference type="PROSITE" id="PS00065">
    <property type="entry name" value="D_2_HYDROXYACID_DH_1"/>
    <property type="match status" value="1"/>
</dbReference>
<dbReference type="Gene3D" id="3.30.1330.90">
    <property type="entry name" value="D-3-phosphoglycerate dehydrogenase, domain 3"/>
    <property type="match status" value="1"/>
</dbReference>
<feature type="domain" description="ACT" evidence="10">
    <location>
        <begin position="456"/>
        <end position="528"/>
    </location>
</feature>
<dbReference type="GO" id="GO:0006564">
    <property type="term" value="P:L-serine biosynthetic process"/>
    <property type="evidence" value="ECO:0007669"/>
    <property type="project" value="UniProtKB-UniRule"/>
</dbReference>
<dbReference type="Pfam" id="PF02826">
    <property type="entry name" value="2-Hacid_dh_C"/>
    <property type="match status" value="1"/>
</dbReference>
<dbReference type="InterPro" id="IPR006236">
    <property type="entry name" value="PGDH"/>
</dbReference>
<evidence type="ECO:0000256" key="5">
    <source>
        <dbReference type="ARBA" id="ARBA00023002"/>
    </source>
</evidence>
<keyword evidence="9" id="KW-0028">Amino-acid biosynthesis</keyword>
<evidence type="ECO:0000256" key="2">
    <source>
        <dbReference type="ARBA" id="ARBA00005216"/>
    </source>
</evidence>
<dbReference type="InterPro" id="IPR002912">
    <property type="entry name" value="ACT_dom"/>
</dbReference>
<dbReference type="InterPro" id="IPR029753">
    <property type="entry name" value="D-isomer_DH_CS"/>
</dbReference>
<dbReference type="Pfam" id="PF19304">
    <property type="entry name" value="PGDH_inter"/>
    <property type="match status" value="1"/>
</dbReference>
<dbReference type="InterPro" id="IPR029752">
    <property type="entry name" value="D-isomer_DH_CS1"/>
</dbReference>
<evidence type="ECO:0000256" key="3">
    <source>
        <dbReference type="ARBA" id="ARBA00005854"/>
    </source>
</evidence>
<dbReference type="PANTHER" id="PTHR42938:SF47">
    <property type="entry name" value="HYDROXYPYRUVATE REDUCTASE"/>
    <property type="match status" value="1"/>
</dbReference>
<dbReference type="PROSITE" id="PS00671">
    <property type="entry name" value="D_2_HYDROXYACID_DH_3"/>
    <property type="match status" value="1"/>
</dbReference>
<dbReference type="SUPFAM" id="SSF143548">
    <property type="entry name" value="Serine metabolism enzymes domain"/>
    <property type="match status" value="1"/>
</dbReference>
<dbReference type="Gene3D" id="3.30.70.260">
    <property type="match status" value="1"/>
</dbReference>
<dbReference type="Pfam" id="PF00389">
    <property type="entry name" value="2-Hacid_dh"/>
    <property type="match status" value="1"/>
</dbReference>
<gene>
    <name evidence="11" type="ORF">BU251_01095</name>
</gene>
<comment type="pathway">
    <text evidence="2 9">Amino-acid biosynthesis; L-serine biosynthesis; L-serine from 3-phospho-D-glycerate: step 1/3.</text>
</comment>
<dbReference type="CDD" id="cd04902">
    <property type="entry name" value="ACT_3PGDH-xct"/>
    <property type="match status" value="1"/>
</dbReference>
<dbReference type="PANTHER" id="PTHR42938">
    <property type="entry name" value="FORMATE DEHYDROGENASE 1"/>
    <property type="match status" value="1"/>
</dbReference>
<evidence type="ECO:0000313" key="12">
    <source>
        <dbReference type="Proteomes" id="UP000287243"/>
    </source>
</evidence>
<dbReference type="OrthoDB" id="9805416at2"/>
<evidence type="ECO:0000256" key="9">
    <source>
        <dbReference type="RuleBase" id="RU363003"/>
    </source>
</evidence>
<evidence type="ECO:0000256" key="4">
    <source>
        <dbReference type="ARBA" id="ARBA00021582"/>
    </source>
</evidence>
<dbReference type="InterPro" id="IPR045865">
    <property type="entry name" value="ACT-like_dom_sf"/>
</dbReference>
<dbReference type="SUPFAM" id="SSF52283">
    <property type="entry name" value="Formate/glycerate dehydrogenase catalytic domain-like"/>
    <property type="match status" value="1"/>
</dbReference>
<evidence type="ECO:0000256" key="8">
    <source>
        <dbReference type="ARBA" id="ARBA00048731"/>
    </source>
</evidence>
<dbReference type="Gene3D" id="3.40.50.720">
    <property type="entry name" value="NAD(P)-binding Rossmann-like Domain"/>
    <property type="match status" value="2"/>
</dbReference>
<comment type="catalytic activity">
    <reaction evidence="7">
        <text>(R)-2-hydroxyglutarate + NAD(+) = 2-oxoglutarate + NADH + H(+)</text>
        <dbReference type="Rhea" id="RHEA:49612"/>
        <dbReference type="ChEBI" id="CHEBI:15378"/>
        <dbReference type="ChEBI" id="CHEBI:15801"/>
        <dbReference type="ChEBI" id="CHEBI:16810"/>
        <dbReference type="ChEBI" id="CHEBI:57540"/>
        <dbReference type="ChEBI" id="CHEBI:57945"/>
        <dbReference type="EC" id="1.1.1.399"/>
    </reaction>
</comment>
<dbReference type="GO" id="GO:0004617">
    <property type="term" value="F:phosphoglycerate dehydrogenase activity"/>
    <property type="evidence" value="ECO:0007669"/>
    <property type="project" value="UniProtKB-UniRule"/>
</dbReference>
<sequence length="528" mass="56753">MFKILVSDALSEEGLGVLKSSKDFVVDVKTGLKADELKGIVGDYDALVVRSATKVTAEVIEAGKKLKIVGRAGVGLDNVDLAAATAKGIIVMNTPGGNTISTAEHTMSLIMSLSRNIPLADASMKKKEWKRKDFMGVELYNKTIGIVGLGRIGMEVAKRCLAFGMRVKAYDPFLSREVAEKIGVELGTLEDVYRAADYITVHVPLTEETKGMISDKEIGMMKGGVRLINCARGGIIDEQALARGLESGKVAGAALDVYVEEPPKDCPLAKFGANVVLTPHLGASTEEAQVNVAIEIAHQISDALLGKGIRNAANFPSVDPETYHALQPYINLCEKLGSFTSQIAQGALTEVNVTYSGDIAAHDTAPLTMALMKGLLSPMLQDTVNFINSLSLAKDRGIRTTELKSLQSEEFVTLVSLEIKTDKETHRVAGTLLSKSDPRIVKVDEFYVEAIPSGCMLLMQNWDKPGIIGNLGKLMGEHNINIAAMSFGREKQGGRAMSVLNVDSCVSAELLEKVKKQPHILSAKIVEL</sequence>
<protein>
    <recommendedName>
        <fullName evidence="4 9">D-3-phosphoglycerate dehydrogenase</fullName>
        <ecNumber evidence="9">1.1.1.95</ecNumber>
    </recommendedName>
</protein>
<dbReference type="InterPro" id="IPR036291">
    <property type="entry name" value="NAD(P)-bd_dom_sf"/>
</dbReference>
<dbReference type="UniPathway" id="UPA00135">
    <property type="reaction ID" value="UER00196"/>
</dbReference>